<dbReference type="AlphaFoldDB" id="A0A5K3FG13"/>
<protein>
    <submittedName>
        <fullName evidence="2">Uncharacterized protein</fullName>
    </submittedName>
</protein>
<reference evidence="2" key="1">
    <citation type="submission" date="2019-11" db="UniProtKB">
        <authorList>
            <consortium name="WormBaseParasite"/>
        </authorList>
    </citation>
    <scope>IDENTIFICATION</scope>
</reference>
<sequence>MACEEEKQLTRKGHGRGAVYDEQRGQRGGLGWKGSGILRWRRIRAQTYLATWSQPILCLSAFQWHATKISSQPEKDTTEVQCILSGVASVMDSGGRLPTCGSGS</sequence>
<evidence type="ECO:0000313" key="2">
    <source>
        <dbReference type="WBParaSite" id="MCU_008148-RA"/>
    </source>
</evidence>
<evidence type="ECO:0000256" key="1">
    <source>
        <dbReference type="SAM" id="MobiDB-lite"/>
    </source>
</evidence>
<organism evidence="2">
    <name type="scientific">Mesocestoides corti</name>
    <name type="common">Flatworm</name>
    <dbReference type="NCBI Taxonomy" id="53468"/>
    <lineage>
        <taxon>Eukaryota</taxon>
        <taxon>Metazoa</taxon>
        <taxon>Spiralia</taxon>
        <taxon>Lophotrochozoa</taxon>
        <taxon>Platyhelminthes</taxon>
        <taxon>Cestoda</taxon>
        <taxon>Eucestoda</taxon>
        <taxon>Cyclophyllidea</taxon>
        <taxon>Mesocestoididae</taxon>
        <taxon>Mesocestoides</taxon>
    </lineage>
</organism>
<accession>A0A5K3FG13</accession>
<feature type="region of interest" description="Disordered" evidence="1">
    <location>
        <begin position="1"/>
        <end position="27"/>
    </location>
</feature>
<name>A0A5K3FG13_MESCO</name>
<dbReference type="WBParaSite" id="MCU_008148-RA">
    <property type="protein sequence ID" value="MCU_008148-RA"/>
    <property type="gene ID" value="MCU_008148"/>
</dbReference>
<proteinExistence type="predicted"/>